<sequence>MLLWIAIAVWLYLTLRVIRRLPIGPWRIALSLALLALLRHHWLTDLVWGSMFSLELPRPVVIAVNWLFAGAVLFAILHALADVLALALSAFRRRMARVPAGVGVALAVAGFGVSGYAVSSAIRVPEVKEIEVEIADLPPAFDGYRFVHLTDLHVSRLFDARWVEDLVRRVDDLTPDMIVVSGDVIDGTPERRVADVALLADLRAPDGIFFIAGNHEYYFGFERWMERLGAPGWRSVVNRHEVVARDGAQLVIAGVADTVADRFGLPGPDLGTALGGAPDAPVILLQHRPEGAAANAAAGVDLQLSGHTHGGMMIGFDRLVANANEGFVSGVYPVGDMTLYVSNGTALWPGFAYRLFVPPELTRVTLRAR</sequence>
<dbReference type="InterPro" id="IPR004843">
    <property type="entry name" value="Calcineurin-like_PHP"/>
</dbReference>
<comment type="caution">
    <text evidence="5">The sequence shown here is derived from an EMBL/GenBank/DDBJ whole genome shotgun (WGS) entry which is preliminary data.</text>
</comment>
<dbReference type="Proteomes" id="UP000531216">
    <property type="component" value="Unassembled WGS sequence"/>
</dbReference>
<keyword evidence="3" id="KW-0472">Membrane</keyword>
<feature type="transmembrane region" description="Helical" evidence="3">
    <location>
        <begin position="100"/>
        <end position="118"/>
    </location>
</feature>
<keyword evidence="3" id="KW-0812">Transmembrane</keyword>
<evidence type="ECO:0000313" key="5">
    <source>
        <dbReference type="EMBL" id="MBB3937614.1"/>
    </source>
</evidence>
<feature type="domain" description="Calcineurin-like phosphoesterase" evidence="4">
    <location>
        <begin position="145"/>
        <end position="310"/>
    </location>
</feature>
<dbReference type="CDD" id="cd07385">
    <property type="entry name" value="MPP_YkuE_C"/>
    <property type="match status" value="1"/>
</dbReference>
<reference evidence="5 6" key="1">
    <citation type="submission" date="2020-08" db="EMBL/GenBank/DDBJ databases">
        <title>Genomic Encyclopedia of Type Strains, Phase IV (KMG-IV): sequencing the most valuable type-strain genomes for metagenomic binning, comparative biology and taxonomic classification.</title>
        <authorList>
            <person name="Goeker M."/>
        </authorList>
    </citation>
    <scope>NUCLEOTIDE SEQUENCE [LARGE SCALE GENOMIC DNA]</scope>
    <source>
        <strain evidence="5 6">DSM 25024</strain>
    </source>
</reference>
<accession>A0A7W6BX23</accession>
<dbReference type="GO" id="GO:0046872">
    <property type="term" value="F:metal ion binding"/>
    <property type="evidence" value="ECO:0007669"/>
    <property type="project" value="UniProtKB-KW"/>
</dbReference>
<feature type="transmembrane region" description="Helical" evidence="3">
    <location>
        <begin position="26"/>
        <end position="43"/>
    </location>
</feature>
<proteinExistence type="predicted"/>
<feature type="transmembrane region" description="Helical" evidence="3">
    <location>
        <begin position="63"/>
        <end position="88"/>
    </location>
</feature>
<name>A0A7W6BX23_9HYPH</name>
<dbReference type="InterPro" id="IPR051158">
    <property type="entry name" value="Metallophosphoesterase_sf"/>
</dbReference>
<gene>
    <name evidence="5" type="ORF">GGR05_003781</name>
</gene>
<protein>
    <recommendedName>
        <fullName evidence="4">Calcineurin-like phosphoesterase domain-containing protein</fullName>
    </recommendedName>
</protein>
<keyword evidence="6" id="KW-1185">Reference proteome</keyword>
<keyword evidence="2" id="KW-0378">Hydrolase</keyword>
<evidence type="ECO:0000313" key="6">
    <source>
        <dbReference type="Proteomes" id="UP000531216"/>
    </source>
</evidence>
<dbReference type="EMBL" id="JACIDO010000010">
    <property type="protein sequence ID" value="MBB3937614.1"/>
    <property type="molecule type" value="Genomic_DNA"/>
</dbReference>
<dbReference type="Gene3D" id="3.60.21.10">
    <property type="match status" value="1"/>
</dbReference>
<evidence type="ECO:0000256" key="3">
    <source>
        <dbReference type="SAM" id="Phobius"/>
    </source>
</evidence>
<dbReference type="RefSeq" id="WP_090964972.1">
    <property type="nucleotide sequence ID" value="NZ_FOOA01000015.1"/>
</dbReference>
<dbReference type="PANTHER" id="PTHR31302:SF31">
    <property type="entry name" value="PHOSPHODIESTERASE YAEI"/>
    <property type="match status" value="1"/>
</dbReference>
<organism evidence="5 6">
    <name type="scientific">Aureimonas phyllosphaerae</name>
    <dbReference type="NCBI Taxonomy" id="1166078"/>
    <lineage>
        <taxon>Bacteria</taxon>
        <taxon>Pseudomonadati</taxon>
        <taxon>Pseudomonadota</taxon>
        <taxon>Alphaproteobacteria</taxon>
        <taxon>Hyphomicrobiales</taxon>
        <taxon>Aurantimonadaceae</taxon>
        <taxon>Aureimonas</taxon>
    </lineage>
</organism>
<dbReference type="SUPFAM" id="SSF56300">
    <property type="entry name" value="Metallo-dependent phosphatases"/>
    <property type="match status" value="1"/>
</dbReference>
<evidence type="ECO:0000256" key="2">
    <source>
        <dbReference type="ARBA" id="ARBA00022801"/>
    </source>
</evidence>
<evidence type="ECO:0000259" key="4">
    <source>
        <dbReference type="Pfam" id="PF00149"/>
    </source>
</evidence>
<dbReference type="OrthoDB" id="9780884at2"/>
<dbReference type="Pfam" id="PF00149">
    <property type="entry name" value="Metallophos"/>
    <property type="match status" value="1"/>
</dbReference>
<dbReference type="GO" id="GO:0009245">
    <property type="term" value="P:lipid A biosynthetic process"/>
    <property type="evidence" value="ECO:0007669"/>
    <property type="project" value="TreeGrafter"/>
</dbReference>
<dbReference type="AlphaFoldDB" id="A0A7W6BX23"/>
<keyword evidence="1" id="KW-0479">Metal-binding</keyword>
<dbReference type="GO" id="GO:0016020">
    <property type="term" value="C:membrane"/>
    <property type="evidence" value="ECO:0007669"/>
    <property type="project" value="GOC"/>
</dbReference>
<keyword evidence="3" id="KW-1133">Transmembrane helix</keyword>
<dbReference type="InterPro" id="IPR029052">
    <property type="entry name" value="Metallo-depent_PP-like"/>
</dbReference>
<dbReference type="PANTHER" id="PTHR31302">
    <property type="entry name" value="TRANSMEMBRANE PROTEIN WITH METALLOPHOSPHOESTERASE DOMAIN-RELATED"/>
    <property type="match status" value="1"/>
</dbReference>
<dbReference type="GO" id="GO:0008758">
    <property type="term" value="F:UDP-2,3-diacylglucosamine hydrolase activity"/>
    <property type="evidence" value="ECO:0007669"/>
    <property type="project" value="TreeGrafter"/>
</dbReference>
<evidence type="ECO:0000256" key="1">
    <source>
        <dbReference type="ARBA" id="ARBA00022723"/>
    </source>
</evidence>